<evidence type="ECO:0000256" key="1">
    <source>
        <dbReference type="ARBA" id="ARBA00007521"/>
    </source>
</evidence>
<dbReference type="EMBL" id="CP003587">
    <property type="protein sequence ID" value="AGY57513.1"/>
    <property type="molecule type" value="Genomic_DNA"/>
</dbReference>
<dbReference type="InterPro" id="IPR011067">
    <property type="entry name" value="Plasmid_toxin/cell-grow_inhib"/>
</dbReference>
<keyword evidence="4" id="KW-1185">Reference proteome</keyword>
<protein>
    <submittedName>
        <fullName evidence="3">Transcriptional modulator of MazE/toxin, MazF</fullName>
    </submittedName>
</protein>
<dbReference type="KEGG" id="glj:GKIL_1267"/>
<organism evidence="3 4">
    <name type="scientific">Gloeobacter kilaueensis (strain ATCC BAA-2537 / CCAP 1431/1 / ULC 316 / JS1)</name>
    <dbReference type="NCBI Taxonomy" id="1183438"/>
    <lineage>
        <taxon>Bacteria</taxon>
        <taxon>Bacillati</taxon>
        <taxon>Cyanobacteriota</taxon>
        <taxon>Cyanophyceae</taxon>
        <taxon>Gloeobacterales</taxon>
        <taxon>Gloeobacteraceae</taxon>
        <taxon>Gloeobacter</taxon>
    </lineage>
</organism>
<dbReference type="eggNOG" id="COG2337">
    <property type="taxonomic scope" value="Bacteria"/>
</dbReference>
<sequence length="87" mass="9928">MQKTRPCVVISPNELHQNLRTAIIAPMTTALRSYPTRIDLTFDGKDGQIALDQIRAVDKSRLLKHLGSLEEETARQICDLLVKMFEY</sequence>
<dbReference type="PANTHER" id="PTHR33988">
    <property type="entry name" value="ENDORIBONUCLEASE MAZF-RELATED"/>
    <property type="match status" value="1"/>
</dbReference>
<dbReference type="HOGENOM" id="CLU_121823_1_1_3"/>
<evidence type="ECO:0000313" key="3">
    <source>
        <dbReference type="EMBL" id="AGY57513.1"/>
    </source>
</evidence>
<comment type="similarity">
    <text evidence="1">Belongs to the PemK/MazF family.</text>
</comment>
<dbReference type="GO" id="GO:0003677">
    <property type="term" value="F:DNA binding"/>
    <property type="evidence" value="ECO:0007669"/>
    <property type="project" value="InterPro"/>
</dbReference>
<keyword evidence="2" id="KW-1277">Toxin-antitoxin system</keyword>
<dbReference type="Pfam" id="PF02452">
    <property type="entry name" value="PemK_toxin"/>
    <property type="match status" value="1"/>
</dbReference>
<dbReference type="PATRIC" id="fig|1183438.3.peg.1249"/>
<dbReference type="GO" id="GO:0016075">
    <property type="term" value="P:rRNA catabolic process"/>
    <property type="evidence" value="ECO:0007669"/>
    <property type="project" value="TreeGrafter"/>
</dbReference>
<proteinExistence type="inferred from homology"/>
<dbReference type="Gene3D" id="2.30.30.110">
    <property type="match status" value="1"/>
</dbReference>
<dbReference type="SUPFAM" id="SSF50118">
    <property type="entry name" value="Cell growth inhibitor/plasmid maintenance toxic component"/>
    <property type="match status" value="1"/>
</dbReference>
<dbReference type="RefSeq" id="WP_023172604.1">
    <property type="nucleotide sequence ID" value="NC_022600.1"/>
</dbReference>
<evidence type="ECO:0000313" key="4">
    <source>
        <dbReference type="Proteomes" id="UP000017396"/>
    </source>
</evidence>
<dbReference type="STRING" id="1183438.GKIL_1267"/>
<accession>U5QF65</accession>
<dbReference type="AlphaFoldDB" id="U5QF65"/>
<dbReference type="GO" id="GO:0006402">
    <property type="term" value="P:mRNA catabolic process"/>
    <property type="evidence" value="ECO:0007669"/>
    <property type="project" value="TreeGrafter"/>
</dbReference>
<reference evidence="3 4" key="1">
    <citation type="journal article" date="2013" name="PLoS ONE">
        <title>Cultivation and Complete Genome Sequencing of Gloeobacter kilaueensis sp. nov., from a Lava Cave in Kilauea Caldera, Hawai'i.</title>
        <authorList>
            <person name="Saw J.H."/>
            <person name="Schatz M."/>
            <person name="Brown M.V."/>
            <person name="Kunkel D.D."/>
            <person name="Foster J.S."/>
            <person name="Shick H."/>
            <person name="Christensen S."/>
            <person name="Hou S."/>
            <person name="Wan X."/>
            <person name="Donachie S.P."/>
        </authorList>
    </citation>
    <scope>NUCLEOTIDE SEQUENCE [LARGE SCALE GENOMIC DNA]</scope>
    <source>
        <strain evidence="4">JS</strain>
    </source>
</reference>
<dbReference type="Proteomes" id="UP000017396">
    <property type="component" value="Chromosome"/>
</dbReference>
<dbReference type="InterPro" id="IPR003477">
    <property type="entry name" value="PemK-like"/>
</dbReference>
<evidence type="ECO:0000256" key="2">
    <source>
        <dbReference type="ARBA" id="ARBA00022649"/>
    </source>
</evidence>
<dbReference type="PANTHER" id="PTHR33988:SF2">
    <property type="entry name" value="ENDORIBONUCLEASE MAZF"/>
    <property type="match status" value="1"/>
</dbReference>
<name>U5QF65_GLOK1</name>
<dbReference type="GO" id="GO:0004521">
    <property type="term" value="F:RNA endonuclease activity"/>
    <property type="evidence" value="ECO:0007669"/>
    <property type="project" value="TreeGrafter"/>
</dbReference>
<gene>
    <name evidence="3" type="ORF">GKIL_1267</name>
</gene>